<dbReference type="Proteomes" id="UP000191144">
    <property type="component" value="Chromosome D"/>
</dbReference>
<evidence type="ECO:0000256" key="1">
    <source>
        <dbReference type="SAM" id="MobiDB-lite"/>
    </source>
</evidence>
<name>A0A1G4J858_9SACH</name>
<reference evidence="3" key="1">
    <citation type="submission" date="2016-03" db="EMBL/GenBank/DDBJ databases">
        <authorList>
            <person name="Devillers Hugo."/>
        </authorList>
    </citation>
    <scope>NUCLEOTIDE SEQUENCE [LARGE SCALE GENOMIC DNA]</scope>
</reference>
<keyword evidence="3" id="KW-1185">Reference proteome</keyword>
<dbReference type="AlphaFoldDB" id="A0A1G4J858"/>
<gene>
    <name evidence="2" type="ORF">LAME_0D04566G</name>
</gene>
<accession>A0A1G4J858</accession>
<proteinExistence type="predicted"/>
<dbReference type="EMBL" id="LT598482">
    <property type="protein sequence ID" value="SCU86114.1"/>
    <property type="molecule type" value="Genomic_DNA"/>
</dbReference>
<evidence type="ECO:0000313" key="2">
    <source>
        <dbReference type="EMBL" id="SCU86114.1"/>
    </source>
</evidence>
<evidence type="ECO:0000313" key="3">
    <source>
        <dbReference type="Proteomes" id="UP000191144"/>
    </source>
</evidence>
<feature type="region of interest" description="Disordered" evidence="1">
    <location>
        <begin position="140"/>
        <end position="165"/>
    </location>
</feature>
<organism evidence="2 3">
    <name type="scientific">Lachancea meyersii CBS 8951</name>
    <dbReference type="NCBI Taxonomy" id="1266667"/>
    <lineage>
        <taxon>Eukaryota</taxon>
        <taxon>Fungi</taxon>
        <taxon>Dikarya</taxon>
        <taxon>Ascomycota</taxon>
        <taxon>Saccharomycotina</taxon>
        <taxon>Saccharomycetes</taxon>
        <taxon>Saccharomycetales</taxon>
        <taxon>Saccharomycetaceae</taxon>
        <taxon>Lachancea</taxon>
    </lineage>
</organism>
<protein>
    <submittedName>
        <fullName evidence="2">LAME_0D04566g1_1</fullName>
    </submittedName>
</protein>
<dbReference type="OrthoDB" id="4034278at2759"/>
<sequence length="165" mass="18643">MFQSYDRDSFFCENDVGNGIKRDFQCYNETGSNKQTQCSKRLKKCEELQSNVSQWPDKARSLSPVAPLIDNTLEAIAMSARSNTSTSHESSPYVEVEDYILEGYGSPLINGSYHSRLSLENITPVNYCLYDMEAEEFDESEYGGVSDGKTLVDTPEPQQDVEMME</sequence>